<dbReference type="EMBL" id="SITD01000050">
    <property type="protein sequence ID" value="TBM26993.1"/>
    <property type="molecule type" value="Genomic_DNA"/>
</dbReference>
<sequence length="274" mass="30908">MRSVSTIHVWDLEPIIQPQGYVSFPLANREIIFELDNAHERMYAAKCLLKVRHPQSDVDSLLFERFIQPEDHILDAGANIGYTALTFLALGAKKVVALEPVPYLFDRLSTLAGNDLITVEKAVSAEDGQAEIMLSQSHNQGSSIKPELVEIFPEVYGTELKKMQINTTTIDRLVEEHGRFDVWKLDIEGAEIDALRGAISTLKLCPPRIIFAELYADALVGFYQLVSATHPYVYRALIDIQSYQLHLCDPTLQNVDGFYQTSPMYVFSQQEIAF</sequence>
<dbReference type="SUPFAM" id="SSF53335">
    <property type="entry name" value="S-adenosyl-L-methionine-dependent methyltransferases"/>
    <property type="match status" value="1"/>
</dbReference>
<accession>A0A4Q9EQ84</accession>
<proteinExistence type="predicted"/>
<protein>
    <submittedName>
        <fullName evidence="2">FkbM family methyltransferase</fullName>
    </submittedName>
</protein>
<evidence type="ECO:0000259" key="1">
    <source>
        <dbReference type="Pfam" id="PF05050"/>
    </source>
</evidence>
<keyword evidence="2" id="KW-0808">Transferase</keyword>
<dbReference type="InterPro" id="IPR029063">
    <property type="entry name" value="SAM-dependent_MTases_sf"/>
</dbReference>
<dbReference type="InterPro" id="IPR052514">
    <property type="entry name" value="SAM-dependent_MTase"/>
</dbReference>
<dbReference type="GO" id="GO:0008168">
    <property type="term" value="F:methyltransferase activity"/>
    <property type="evidence" value="ECO:0007669"/>
    <property type="project" value="UniProtKB-KW"/>
</dbReference>
<reference evidence="2 3" key="1">
    <citation type="submission" date="2019-02" db="EMBL/GenBank/DDBJ databases">
        <title>Comparative genomic analysis of the Hafnia genus genomes.</title>
        <authorList>
            <person name="Zhiqiu Y."/>
            <person name="Chao Y."/>
            <person name="Yuhui D."/>
            <person name="Di H."/>
            <person name="Bin L."/>
        </authorList>
    </citation>
    <scope>NUCLEOTIDE SEQUENCE [LARGE SCALE GENOMIC DNA]</scope>
    <source>
        <strain evidence="2 3">PCM_1194</strain>
    </source>
</reference>
<dbReference type="Pfam" id="PF05050">
    <property type="entry name" value="Methyltransf_21"/>
    <property type="match status" value="1"/>
</dbReference>
<evidence type="ECO:0000313" key="2">
    <source>
        <dbReference type="EMBL" id="TBM26993.1"/>
    </source>
</evidence>
<dbReference type="InterPro" id="IPR006342">
    <property type="entry name" value="FkbM_mtfrase"/>
</dbReference>
<dbReference type="GO" id="GO:0032259">
    <property type="term" value="P:methylation"/>
    <property type="evidence" value="ECO:0007669"/>
    <property type="project" value="UniProtKB-KW"/>
</dbReference>
<name>A0A4Q9EQ84_9GAMM</name>
<dbReference type="PANTHER" id="PTHR34203">
    <property type="entry name" value="METHYLTRANSFERASE, FKBM FAMILY PROTEIN"/>
    <property type="match status" value="1"/>
</dbReference>
<feature type="domain" description="Methyltransferase FkbM" evidence="1">
    <location>
        <begin position="75"/>
        <end position="216"/>
    </location>
</feature>
<dbReference type="Proteomes" id="UP000293380">
    <property type="component" value="Unassembled WGS sequence"/>
</dbReference>
<keyword evidence="2" id="KW-0489">Methyltransferase</keyword>
<dbReference type="AlphaFoldDB" id="A0A4Q9EQ84"/>
<organism evidence="2 3">
    <name type="scientific">Hafnia paralvei</name>
    <dbReference type="NCBI Taxonomy" id="546367"/>
    <lineage>
        <taxon>Bacteria</taxon>
        <taxon>Pseudomonadati</taxon>
        <taxon>Pseudomonadota</taxon>
        <taxon>Gammaproteobacteria</taxon>
        <taxon>Enterobacterales</taxon>
        <taxon>Hafniaceae</taxon>
        <taxon>Hafnia</taxon>
    </lineage>
</organism>
<evidence type="ECO:0000313" key="3">
    <source>
        <dbReference type="Proteomes" id="UP000293380"/>
    </source>
</evidence>
<dbReference type="NCBIfam" id="TIGR01444">
    <property type="entry name" value="fkbM_fam"/>
    <property type="match status" value="1"/>
</dbReference>
<dbReference type="Gene3D" id="3.40.50.150">
    <property type="entry name" value="Vaccinia Virus protein VP39"/>
    <property type="match status" value="1"/>
</dbReference>
<dbReference type="PANTHER" id="PTHR34203:SF15">
    <property type="entry name" value="SLL1173 PROTEIN"/>
    <property type="match status" value="1"/>
</dbReference>
<comment type="caution">
    <text evidence="2">The sequence shown here is derived from an EMBL/GenBank/DDBJ whole genome shotgun (WGS) entry which is preliminary data.</text>
</comment>
<gene>
    <name evidence="2" type="ORF">EYY89_10490</name>
</gene>